<sequence>MTPQIQNIDDWIADIELSGLTAEKQQIEIKNVTDVWKFTEIRKLDMISPDRLLIKNNAGIREVVNVQCVDFISDKDIARQMLNEIEVELADNTKYIGRYHIDFYDSKINFNHTRLQKVKHEIIAAIKGELITYNYVSKIVKMPSESLIVHANNFKVVECTIESIKKHLKKTLLDFSEPRWLIMVLSSFDNNCDYFYFNETIFADTFEHGFNKVFLFDFYKSEIIEVGSKILHEKV</sequence>
<dbReference type="EMBL" id="SBII01000001">
    <property type="protein sequence ID" value="RWX03462.1"/>
    <property type="molecule type" value="Genomic_DNA"/>
</dbReference>
<accession>A0A3S3QTW3</accession>
<dbReference type="Proteomes" id="UP000287527">
    <property type="component" value="Unassembled WGS sequence"/>
</dbReference>
<gene>
    <name evidence="1" type="ORF">EPI11_00595</name>
</gene>
<keyword evidence="2" id="KW-1185">Reference proteome</keyword>
<evidence type="ECO:0000313" key="1">
    <source>
        <dbReference type="EMBL" id="RWX03462.1"/>
    </source>
</evidence>
<dbReference type="AlphaFoldDB" id="A0A3S3QTW3"/>
<organism evidence="1 2">
    <name type="scientific">Flavobacterium cerinum</name>
    <dbReference type="NCBI Taxonomy" id="2502784"/>
    <lineage>
        <taxon>Bacteria</taxon>
        <taxon>Pseudomonadati</taxon>
        <taxon>Bacteroidota</taxon>
        <taxon>Flavobacteriia</taxon>
        <taxon>Flavobacteriales</taxon>
        <taxon>Flavobacteriaceae</taxon>
        <taxon>Flavobacterium</taxon>
    </lineage>
</organism>
<protein>
    <submittedName>
        <fullName evidence="1">Uncharacterized protein</fullName>
    </submittedName>
</protein>
<proteinExistence type="predicted"/>
<reference evidence="1 2" key="1">
    <citation type="submission" date="2019-01" db="EMBL/GenBank/DDBJ databases">
        <title>Flavobacterium sp. nov.,isolated from freshwater.</title>
        <authorList>
            <person name="Zhang R."/>
            <person name="Du Z.-J."/>
        </authorList>
    </citation>
    <scope>NUCLEOTIDE SEQUENCE [LARGE SCALE GENOMIC DNA]</scope>
    <source>
        <strain evidence="1 2">1E403</strain>
    </source>
</reference>
<dbReference type="RefSeq" id="WP_128388018.1">
    <property type="nucleotide sequence ID" value="NZ_SBII01000001.1"/>
</dbReference>
<evidence type="ECO:0000313" key="2">
    <source>
        <dbReference type="Proteomes" id="UP000287527"/>
    </source>
</evidence>
<comment type="caution">
    <text evidence="1">The sequence shown here is derived from an EMBL/GenBank/DDBJ whole genome shotgun (WGS) entry which is preliminary data.</text>
</comment>
<name>A0A3S3QTW3_9FLAO</name>
<dbReference type="OrthoDB" id="1361329at2"/>